<keyword evidence="3" id="KW-1185">Reference proteome</keyword>
<gene>
    <name evidence="2" type="ORF">Q4T40_22610</name>
</gene>
<proteinExistence type="predicted"/>
<dbReference type="EMBL" id="JAUOZS010000002">
    <property type="protein sequence ID" value="MDT8904036.1"/>
    <property type="molecule type" value="Genomic_DNA"/>
</dbReference>
<sequence>MGIRWLSETGLLAALIFLTGTFKLPGLVPGTEFQLSAPLAVAVCAVFGFRRYITAGVIASIIGLALGTQNFLNVFIAMVFRLTVGGVLALGGTSWPVVALAGPVGSAVARLSLAAVVGKAATALVVAAAPGMAYTALAAWPLTVLLRKVKTATARLDDVLQR</sequence>
<dbReference type="RefSeq" id="WP_413782597.1">
    <property type="nucleotide sequence ID" value="NZ_JAUOZS010000002.1"/>
</dbReference>
<dbReference type="Proteomes" id="UP001254848">
    <property type="component" value="Unassembled WGS sequence"/>
</dbReference>
<feature type="transmembrane region" description="Helical" evidence="1">
    <location>
        <begin position="121"/>
        <end position="146"/>
    </location>
</feature>
<protein>
    <recommendedName>
        <fullName evidence="4">BioX family protein</fullName>
    </recommendedName>
</protein>
<organism evidence="2 3">
    <name type="scientific">Anaeroselena agilis</name>
    <dbReference type="NCBI Taxonomy" id="3063788"/>
    <lineage>
        <taxon>Bacteria</taxon>
        <taxon>Bacillati</taxon>
        <taxon>Bacillota</taxon>
        <taxon>Negativicutes</taxon>
        <taxon>Acetonemataceae</taxon>
        <taxon>Anaeroselena</taxon>
    </lineage>
</organism>
<accession>A0ABU3P4S1</accession>
<comment type="caution">
    <text evidence="2">The sequence shown here is derived from an EMBL/GenBank/DDBJ whole genome shotgun (WGS) entry which is preliminary data.</text>
</comment>
<evidence type="ECO:0008006" key="4">
    <source>
        <dbReference type="Google" id="ProtNLM"/>
    </source>
</evidence>
<keyword evidence="1" id="KW-0472">Membrane</keyword>
<keyword evidence="1" id="KW-0812">Transmembrane</keyword>
<evidence type="ECO:0000313" key="2">
    <source>
        <dbReference type="EMBL" id="MDT8904036.1"/>
    </source>
</evidence>
<evidence type="ECO:0000313" key="3">
    <source>
        <dbReference type="Proteomes" id="UP001254848"/>
    </source>
</evidence>
<keyword evidence="1" id="KW-1133">Transmembrane helix</keyword>
<feature type="transmembrane region" description="Helical" evidence="1">
    <location>
        <begin position="78"/>
        <end position="101"/>
    </location>
</feature>
<reference evidence="2 3" key="1">
    <citation type="submission" date="2023-07" db="EMBL/GenBank/DDBJ databases">
        <title>The novel representative of Negativicutes class, Anaeroselena agilis gen. nov. sp. nov.</title>
        <authorList>
            <person name="Prokofeva M.I."/>
            <person name="Elcheninov A.G."/>
            <person name="Klyukina A."/>
            <person name="Kublanov I.V."/>
            <person name="Frolov E.N."/>
            <person name="Podosokorskaya O.A."/>
        </authorList>
    </citation>
    <scope>NUCLEOTIDE SEQUENCE [LARGE SCALE GENOMIC DNA]</scope>
    <source>
        <strain evidence="2 3">4137-cl</strain>
    </source>
</reference>
<feature type="transmembrane region" description="Helical" evidence="1">
    <location>
        <begin position="40"/>
        <end position="66"/>
    </location>
</feature>
<name>A0ABU3P4S1_9FIRM</name>
<evidence type="ECO:0000256" key="1">
    <source>
        <dbReference type="SAM" id="Phobius"/>
    </source>
</evidence>